<evidence type="ECO:0000256" key="1">
    <source>
        <dbReference type="ARBA" id="ARBA00004651"/>
    </source>
</evidence>
<gene>
    <name evidence="10" type="ORF">FPK29_02415</name>
</gene>
<keyword evidence="6 8" id="KW-0472">Membrane</keyword>
<keyword evidence="3" id="KW-1003">Cell membrane</keyword>
<feature type="domain" description="Glycine transporter" evidence="9">
    <location>
        <begin position="13"/>
        <end position="87"/>
    </location>
</feature>
<feature type="transmembrane region" description="Helical" evidence="8">
    <location>
        <begin position="71"/>
        <end position="87"/>
    </location>
</feature>
<evidence type="ECO:0000256" key="5">
    <source>
        <dbReference type="ARBA" id="ARBA00022989"/>
    </source>
</evidence>
<evidence type="ECO:0000259" key="9">
    <source>
        <dbReference type="Pfam" id="PF03458"/>
    </source>
</evidence>
<dbReference type="AlphaFoldDB" id="A0A556RCD3"/>
<evidence type="ECO:0000256" key="8">
    <source>
        <dbReference type="SAM" id="Phobius"/>
    </source>
</evidence>
<comment type="similarity">
    <text evidence="2">Belongs to the UPF0126 family.</text>
</comment>
<accession>A0A556RCD3</accession>
<evidence type="ECO:0000313" key="11">
    <source>
        <dbReference type="Proteomes" id="UP000317536"/>
    </source>
</evidence>
<evidence type="ECO:0000256" key="6">
    <source>
        <dbReference type="ARBA" id="ARBA00023136"/>
    </source>
</evidence>
<evidence type="ECO:0000313" key="10">
    <source>
        <dbReference type="EMBL" id="TSJ86548.1"/>
    </source>
</evidence>
<evidence type="ECO:0000256" key="4">
    <source>
        <dbReference type="ARBA" id="ARBA00022692"/>
    </source>
</evidence>
<dbReference type="EMBL" id="VMHJ01000001">
    <property type="protein sequence ID" value="TSJ86548.1"/>
    <property type="molecule type" value="Genomic_DNA"/>
</dbReference>
<evidence type="ECO:0000256" key="7">
    <source>
        <dbReference type="SAM" id="MobiDB-lite"/>
    </source>
</evidence>
<feature type="transmembrane region" description="Helical" evidence="8">
    <location>
        <begin position="9"/>
        <end position="31"/>
    </location>
</feature>
<dbReference type="PANTHER" id="PTHR30506">
    <property type="entry name" value="INNER MEMBRANE PROTEIN"/>
    <property type="match status" value="1"/>
</dbReference>
<comment type="subcellular location">
    <subcellularLocation>
        <location evidence="1">Cell membrane</location>
        <topology evidence="1">Multi-pass membrane protein</topology>
    </subcellularLocation>
</comment>
<feature type="region of interest" description="Disordered" evidence="7">
    <location>
        <begin position="244"/>
        <end position="268"/>
    </location>
</feature>
<evidence type="ECO:0000256" key="2">
    <source>
        <dbReference type="ARBA" id="ARBA00008193"/>
    </source>
</evidence>
<dbReference type="InterPro" id="IPR005115">
    <property type="entry name" value="Gly_transporter"/>
</dbReference>
<organism evidence="10 11">
    <name type="scientific">Bifidobacterium asteroides</name>
    <dbReference type="NCBI Taxonomy" id="1684"/>
    <lineage>
        <taxon>Bacteria</taxon>
        <taxon>Bacillati</taxon>
        <taxon>Actinomycetota</taxon>
        <taxon>Actinomycetes</taxon>
        <taxon>Bifidobacteriales</taxon>
        <taxon>Bifidobacteriaceae</taxon>
        <taxon>Bifidobacterium</taxon>
    </lineage>
</organism>
<dbReference type="GO" id="GO:0005886">
    <property type="term" value="C:plasma membrane"/>
    <property type="evidence" value="ECO:0007669"/>
    <property type="project" value="UniProtKB-SubCell"/>
</dbReference>
<keyword evidence="4 8" id="KW-0812">Transmembrane</keyword>
<proteinExistence type="inferred from homology"/>
<protein>
    <submittedName>
        <fullName evidence="10">Trimeric intracellular cation channel family protein</fullName>
    </submittedName>
</protein>
<keyword evidence="5 8" id="KW-1133">Transmembrane helix</keyword>
<evidence type="ECO:0000256" key="3">
    <source>
        <dbReference type="ARBA" id="ARBA00022475"/>
    </source>
</evidence>
<dbReference type="PANTHER" id="PTHR30506:SF3">
    <property type="entry name" value="UPF0126 INNER MEMBRANE PROTEIN YADS-RELATED"/>
    <property type="match status" value="1"/>
</dbReference>
<feature type="domain" description="Glycine transporter" evidence="9">
    <location>
        <begin position="99"/>
        <end position="171"/>
    </location>
</feature>
<dbReference type="Pfam" id="PF03458">
    <property type="entry name" value="Gly_transporter"/>
    <property type="match status" value="2"/>
</dbReference>
<sequence length="268" mass="28205">MKTALEGNLVFMVIEYLGILSCGLSGGLAAVRKGYDIIAILLVSWISALGGGVVRDVLLGQVPPSGITDKGSVIVTLASGLVVAVAHPEISRMTWSMLVTDAMALGSFAVNGTAKALMCGTGGMTAIFMGMATALVGGLLRDILLNQVPAVIQDQHWYALPSLIGCLLTLASTRAQQHGLYPARVDMALDLAVVALVVVLRIISVKFDILVPGAVDRRSARLPLNDAQLARAIRHLTRGRSNISVTIKHTDEDTGENPDANSDTKKGR</sequence>
<reference evidence="10 11" key="1">
    <citation type="submission" date="2019-07" db="EMBL/GenBank/DDBJ databases">
        <title>Bifidobacterium asteroides genomes.</title>
        <authorList>
            <person name="Zheng H."/>
        </authorList>
    </citation>
    <scope>NUCLEOTIDE SEQUENCE [LARGE SCALE GENOMIC DNA]</scope>
    <source>
        <strain evidence="10 11">W8111</strain>
    </source>
</reference>
<name>A0A556RCD3_9BIFI</name>
<feature type="transmembrane region" description="Helical" evidence="8">
    <location>
        <begin position="117"/>
        <end position="137"/>
    </location>
</feature>
<feature type="transmembrane region" description="Helical" evidence="8">
    <location>
        <begin position="37"/>
        <end position="59"/>
    </location>
</feature>
<comment type="caution">
    <text evidence="10">The sequence shown here is derived from an EMBL/GenBank/DDBJ whole genome shotgun (WGS) entry which is preliminary data.</text>
</comment>
<dbReference type="Proteomes" id="UP000317536">
    <property type="component" value="Unassembled WGS sequence"/>
</dbReference>